<evidence type="ECO:0000313" key="3">
    <source>
        <dbReference type="Proteomes" id="UP000297716"/>
    </source>
</evidence>
<organism evidence="2 3">
    <name type="scientific">Xylaria hypoxylon</name>
    <dbReference type="NCBI Taxonomy" id="37992"/>
    <lineage>
        <taxon>Eukaryota</taxon>
        <taxon>Fungi</taxon>
        <taxon>Dikarya</taxon>
        <taxon>Ascomycota</taxon>
        <taxon>Pezizomycotina</taxon>
        <taxon>Sordariomycetes</taxon>
        <taxon>Xylariomycetidae</taxon>
        <taxon>Xylariales</taxon>
        <taxon>Xylariaceae</taxon>
        <taxon>Xylaria</taxon>
    </lineage>
</organism>
<protein>
    <submittedName>
        <fullName evidence="2">Uncharacterized protein</fullName>
    </submittedName>
</protein>
<accession>A0A4Z0YQ01</accession>
<dbReference type="OrthoDB" id="5150445at2759"/>
<dbReference type="Proteomes" id="UP000297716">
    <property type="component" value="Unassembled WGS sequence"/>
</dbReference>
<feature type="region of interest" description="Disordered" evidence="1">
    <location>
        <begin position="51"/>
        <end position="85"/>
    </location>
</feature>
<evidence type="ECO:0000256" key="1">
    <source>
        <dbReference type="SAM" id="MobiDB-lite"/>
    </source>
</evidence>
<dbReference type="AlphaFoldDB" id="A0A4Z0YQ01"/>
<reference evidence="2 3" key="1">
    <citation type="submission" date="2019-03" db="EMBL/GenBank/DDBJ databases">
        <title>Draft genome sequence of Xylaria hypoxylon DSM 108379, a ubiquitous saprotrophic-parasitic fungi on hardwood.</title>
        <authorList>
            <person name="Buettner E."/>
            <person name="Leonhardt S."/>
            <person name="Gebauer A.M."/>
            <person name="Liers C."/>
            <person name="Hofrichter M."/>
            <person name="Kellner H."/>
        </authorList>
    </citation>
    <scope>NUCLEOTIDE SEQUENCE [LARGE SCALE GENOMIC DNA]</scope>
    <source>
        <strain evidence="2 3">DSM 108379</strain>
    </source>
</reference>
<feature type="compositionally biased region" description="Polar residues" evidence="1">
    <location>
        <begin position="51"/>
        <end position="62"/>
    </location>
</feature>
<sequence length="129" mass="14442">MPDNEAVLLADLDPETTRLLPRRQYRRRVRIQGQLAIVRTVSVANLQQAKNGSRTTHLNMNQKAVRGSPLRRQDSYDCSDYEDDDADADVAKRDAQFRGYGIGGAGNIRTFSVSPTQYPKVDCITKDGD</sequence>
<name>A0A4Z0YQ01_9PEZI</name>
<comment type="caution">
    <text evidence="2">The sequence shown here is derived from an EMBL/GenBank/DDBJ whole genome shotgun (WGS) entry which is preliminary data.</text>
</comment>
<dbReference type="EMBL" id="SKBN01000177">
    <property type="protein sequence ID" value="TGJ81265.1"/>
    <property type="molecule type" value="Genomic_DNA"/>
</dbReference>
<proteinExistence type="predicted"/>
<evidence type="ECO:0000313" key="2">
    <source>
        <dbReference type="EMBL" id="TGJ81265.1"/>
    </source>
</evidence>
<gene>
    <name evidence="2" type="ORF">E0Z10_g7498</name>
</gene>
<keyword evidence="3" id="KW-1185">Reference proteome</keyword>